<accession>A0A4Y5NTG7</accession>
<organism evidence="1 2">
    <name type="scientific">Escherichia phage vB_EcoS_W011D</name>
    <dbReference type="NCBI Taxonomy" id="2575323"/>
    <lineage>
        <taxon>Viruses</taxon>
        <taxon>Duplodnaviria</taxon>
        <taxon>Heunggongvirae</taxon>
        <taxon>Uroviricota</taxon>
        <taxon>Caudoviricetes</taxon>
        <taxon>Drexlerviridae</taxon>
        <taxon>Tempevirinae</taxon>
        <taxon>Changchunvirus</taxon>
        <taxon>Changchunvirus W011D</taxon>
    </lineage>
</organism>
<name>A0A4Y5NTG7_9CAUD</name>
<evidence type="ECO:0000313" key="1">
    <source>
        <dbReference type="EMBL" id="QCW18479.1"/>
    </source>
</evidence>
<protein>
    <submittedName>
        <fullName evidence="1">Uncharacterized protein</fullName>
    </submittedName>
</protein>
<dbReference type="Proteomes" id="UP000306677">
    <property type="component" value="Segment"/>
</dbReference>
<gene>
    <name evidence="1" type="ORF">vBEcoSW011D_30</name>
</gene>
<sequence>MIHVLILVISTMQGEAVTTQEFHSKARCLEAREVVMKHAYNARAFCLLK</sequence>
<reference evidence="1 2" key="1">
    <citation type="submission" date="2019-04" db="EMBL/GenBank/DDBJ databases">
        <authorList>
            <person name="Wang X."/>
        </authorList>
    </citation>
    <scope>NUCLEOTIDE SEQUENCE [LARGE SCALE GENOMIC DNA]</scope>
</reference>
<proteinExistence type="predicted"/>
<dbReference type="EMBL" id="MK778457">
    <property type="protein sequence ID" value="QCW18479.1"/>
    <property type="molecule type" value="Genomic_DNA"/>
</dbReference>
<keyword evidence="2" id="KW-1185">Reference proteome</keyword>
<evidence type="ECO:0000313" key="2">
    <source>
        <dbReference type="Proteomes" id="UP000306677"/>
    </source>
</evidence>